<proteinExistence type="predicted"/>
<accession>A0A0W0YQC1</accession>
<reference evidence="5 6" key="1">
    <citation type="submission" date="2015-11" db="EMBL/GenBank/DDBJ databases">
        <title>Genomic analysis of 38 Legionella species identifies large and diverse effector repertoires.</title>
        <authorList>
            <person name="Burstein D."/>
            <person name="Amaro F."/>
            <person name="Zusman T."/>
            <person name="Lifshitz Z."/>
            <person name="Cohen O."/>
            <person name="Gilbert J.A."/>
            <person name="Pupko T."/>
            <person name="Shuman H.A."/>
            <person name="Segal G."/>
        </authorList>
    </citation>
    <scope>NUCLEOTIDE SEQUENCE [LARGE SCALE GENOMIC DNA]</scope>
    <source>
        <strain evidence="5 6">ATCC 49655</strain>
    </source>
</reference>
<keyword evidence="2 3" id="KW-0040">ANK repeat</keyword>
<evidence type="ECO:0000256" key="3">
    <source>
        <dbReference type="PROSITE-ProRule" id="PRU00023"/>
    </source>
</evidence>
<evidence type="ECO:0000256" key="4">
    <source>
        <dbReference type="SAM" id="MobiDB-lite"/>
    </source>
</evidence>
<dbReference type="Gene3D" id="1.25.40.20">
    <property type="entry name" value="Ankyrin repeat-containing domain"/>
    <property type="match status" value="2"/>
</dbReference>
<feature type="repeat" description="ANK" evidence="3">
    <location>
        <begin position="740"/>
        <end position="772"/>
    </location>
</feature>
<evidence type="ECO:0000256" key="2">
    <source>
        <dbReference type="ARBA" id="ARBA00023043"/>
    </source>
</evidence>
<dbReference type="PROSITE" id="PS50297">
    <property type="entry name" value="ANK_REP_REGION"/>
    <property type="match status" value="2"/>
</dbReference>
<dbReference type="RefSeq" id="WP_018576660.1">
    <property type="nucleotide sequence ID" value="NZ_KB892389.1"/>
</dbReference>
<dbReference type="InterPro" id="IPR002110">
    <property type="entry name" value="Ankyrin_rpt"/>
</dbReference>
<dbReference type="STRING" id="1122169.Lsha_2083"/>
<keyword evidence="6" id="KW-1185">Reference proteome</keyword>
<sequence>MDIIEILKKVEAIRKLASVVPAETKNPPAAEQSAAEKPRKKQKKPLTQEQLKHIAERESKNLKAAQTNYEELETEIKAYFSQENRLEQPEDLELLLIHLKKILLAYECQTLTDGVSLDTPHYRALPEQLPYYNHEVYQKVLPICQLAYAIERNGDPEEHAFKLAMTFKNPNDAIEYLQTYEIYNPKAVYKVHDACGFDLPEVGCCDFRLWQDLANQPSQHKKPNMFSPAFRALLKQAEAIESVYKKPWESSSSRSAAAVKLHVKEYVSLTQQFKKLMLINIDHPTDKQKAELKEKKSQLSQEITQKLIQILEACPLAPSLSEFINGYDNEAQLAILEAFHEHYRLQSSGAHKILTDNGIQLGAIKRYYDLKPQNDDAAIPNLVIDGKLLGYPGYYLKKLDVTNDMERAMAASLGKFNKTHSCQYLGGQGSECTEHLITSPNGGAYVLFKGDPENPPDKDEVTGMTWAWRGHNEGICLDSIESHHENTGMVADFYRYLALELCTNDSIPGCPATYVNCGSQSGISSKTGLKNYPARKIFYKDYRGYNDSTSQLKLADPDMPYMFHGQVHSEQLKEIINNKTQVYLTKHLSNASPYKDNNALKKTIAFALYTQNENLLQLLRDLAGNRLEEINALIQINKEYLEQLSAGHIDFSAFEKGAYLNAMNANGQTALHITTLNADVEHTRALIKLGIDVNVQDKKGNTALLRTLEFVAYKKKNEKGKEIATMLMDAGADVDAKDKNEQTPLIIAVKNNDLPMVQNLVARGADIEIFDDDLKTAIFWAAEKGNEAIFDYLNQLHAKVNLSSYSSSESLFAKAVQSKNQNIINKLLDHKDIAFSTKNRPDAASIRYAMFDLGLLKRLLSYYPKNEHQELMRVAFTRFYIFGNQSVYVHNDLLSLLNGMEEEKRLNVQKFGDYTSFSIASVHSMLLLSILEDNPPEKLWELMKSADSHANSVFVYFVQHFPVMEYVYTRLSDGQKEQFWKLTNTAFITVLKIALTHGNPDNLKFLLENAPHDKLVQAVTDSIFDFNHQNITAVQMVIPYLSGEELFTLLSKENDEKRSALQALLHCFQGLDTTSEIDRVIALLSKKLKQEDFIKLLITRRAPSSERTALQMIVSLGSNSLLKLIDQLSPEALGKLFVEHDEGASVVNSLLLSNEPGNELIQAIFNKLLLSREKKLLFLLKCIKDDMLLLTTSPSLWKLIVQLFTELFPDEEEEQSRIFFTEVSGAPFFQTLASSCPNEFCSMFSRISPELQLKVVQHKQISGSTLLQRVHDQIVVKEVLESFQPAQRLSILVQENDAGVTVIEHLAHDNTLFTAALDTLSQDQTENLMSSQDLAARILAAAAMDKASFAKALTIIPSPIPPHVLQQALDKKMLLKSTMHEGELDEVLKIIPEEEQEDRIKWADKDHELIRSCIGNHKIQALEKILNGYSEPEIYTIYKNKLYDDVPLYLHIESNIARFKEGHVIEISEGIRDYEKIRELFLNRLTEEHRHELKFLPIDREGNTILHKTAPTPKQLREVVKEIPATELFNMMLVKNKEGKTALSEAYQNHRSLGVILEALPDEEKLKFLQTHVFSGEMTQADETSGSVVSYITSFPYQYKDETSFVSEYLNVYKSIHKYLNRQPSGTLFEDKLPGEMFHILFTSTTFDEVKTQLFDTAEKNPEHIMIKALMRHRGDLEQLRVQWGNSNGTKLT</sequence>
<dbReference type="Proteomes" id="UP000054600">
    <property type="component" value="Unassembled WGS sequence"/>
</dbReference>
<dbReference type="EMBL" id="LNYW01000052">
    <property type="protein sequence ID" value="KTD59051.1"/>
    <property type="molecule type" value="Genomic_DNA"/>
</dbReference>
<keyword evidence="1" id="KW-0677">Repeat</keyword>
<dbReference type="PATRIC" id="fig|1122169.6.peg.2385"/>
<dbReference type="InterPro" id="IPR036770">
    <property type="entry name" value="Ankyrin_rpt-contain_sf"/>
</dbReference>
<evidence type="ECO:0000313" key="5">
    <source>
        <dbReference type="EMBL" id="KTD59051.1"/>
    </source>
</evidence>
<protein>
    <submittedName>
        <fullName evidence="5">Ankyrin repeat protein</fullName>
    </submittedName>
</protein>
<evidence type="ECO:0000313" key="6">
    <source>
        <dbReference type="Proteomes" id="UP000054600"/>
    </source>
</evidence>
<feature type="repeat" description="ANK" evidence="3">
    <location>
        <begin position="666"/>
        <end position="698"/>
    </location>
</feature>
<evidence type="ECO:0000256" key="1">
    <source>
        <dbReference type="ARBA" id="ARBA00022737"/>
    </source>
</evidence>
<dbReference type="SUPFAM" id="SSF48403">
    <property type="entry name" value="Ankyrin repeat"/>
    <property type="match status" value="1"/>
</dbReference>
<gene>
    <name evidence="5" type="primary">arp_2</name>
    <name evidence="5" type="ORF">Lsha_2083</name>
</gene>
<feature type="region of interest" description="Disordered" evidence="4">
    <location>
        <begin position="21"/>
        <end position="50"/>
    </location>
</feature>
<organism evidence="5 6">
    <name type="scientific">Legionella shakespearei DSM 23087</name>
    <dbReference type="NCBI Taxonomy" id="1122169"/>
    <lineage>
        <taxon>Bacteria</taxon>
        <taxon>Pseudomonadati</taxon>
        <taxon>Pseudomonadota</taxon>
        <taxon>Gammaproteobacteria</taxon>
        <taxon>Legionellales</taxon>
        <taxon>Legionellaceae</taxon>
        <taxon>Legionella</taxon>
    </lineage>
</organism>
<dbReference type="PANTHER" id="PTHR24198:SF165">
    <property type="entry name" value="ANKYRIN REPEAT-CONTAINING PROTEIN-RELATED"/>
    <property type="match status" value="1"/>
</dbReference>
<dbReference type="OrthoDB" id="5654093at2"/>
<dbReference type="PROSITE" id="PS50088">
    <property type="entry name" value="ANK_REPEAT"/>
    <property type="match status" value="2"/>
</dbReference>
<dbReference type="Pfam" id="PF12796">
    <property type="entry name" value="Ank_2"/>
    <property type="match status" value="1"/>
</dbReference>
<dbReference type="SMART" id="SM00248">
    <property type="entry name" value="ANK"/>
    <property type="match status" value="6"/>
</dbReference>
<comment type="caution">
    <text evidence="5">The sequence shown here is derived from an EMBL/GenBank/DDBJ whole genome shotgun (WGS) entry which is preliminary data.</text>
</comment>
<dbReference type="PANTHER" id="PTHR24198">
    <property type="entry name" value="ANKYRIN REPEAT AND PROTEIN KINASE DOMAIN-CONTAINING PROTEIN"/>
    <property type="match status" value="1"/>
</dbReference>
<name>A0A0W0YQC1_9GAMM</name>
<dbReference type="Pfam" id="PF00023">
    <property type="entry name" value="Ank"/>
    <property type="match status" value="1"/>
</dbReference>
<dbReference type="eggNOG" id="COG0666">
    <property type="taxonomic scope" value="Bacteria"/>
</dbReference>